<reference evidence="3" key="1">
    <citation type="journal article" date="2020" name="Stud. Mycol.">
        <title>101 Dothideomycetes genomes: a test case for predicting lifestyles and emergence of pathogens.</title>
        <authorList>
            <person name="Haridas S."/>
            <person name="Albert R."/>
            <person name="Binder M."/>
            <person name="Bloem J."/>
            <person name="Labutti K."/>
            <person name="Salamov A."/>
            <person name="Andreopoulos B."/>
            <person name="Baker S."/>
            <person name="Barry K."/>
            <person name="Bills G."/>
            <person name="Bluhm B."/>
            <person name="Cannon C."/>
            <person name="Castanera R."/>
            <person name="Culley D."/>
            <person name="Daum C."/>
            <person name="Ezra D."/>
            <person name="Gonzalez J."/>
            <person name="Henrissat B."/>
            <person name="Kuo A."/>
            <person name="Liang C."/>
            <person name="Lipzen A."/>
            <person name="Lutzoni F."/>
            <person name="Magnuson J."/>
            <person name="Mondo S."/>
            <person name="Nolan M."/>
            <person name="Ohm R."/>
            <person name="Pangilinan J."/>
            <person name="Park H.-J."/>
            <person name="Ramirez L."/>
            <person name="Alfaro M."/>
            <person name="Sun H."/>
            <person name="Tritt A."/>
            <person name="Yoshinaga Y."/>
            <person name="Zwiers L.-H."/>
            <person name="Turgeon B."/>
            <person name="Goodwin S."/>
            <person name="Spatafora J."/>
            <person name="Crous P."/>
            <person name="Grigoriev I."/>
        </authorList>
    </citation>
    <scope>NUCLEOTIDE SEQUENCE</scope>
    <source>
        <strain evidence="3">CBS 183.55</strain>
    </source>
</reference>
<dbReference type="Pfam" id="PF03221">
    <property type="entry name" value="HTH_Tnp_Tc5"/>
    <property type="match status" value="1"/>
</dbReference>
<dbReference type="AlphaFoldDB" id="A0A6A5R433"/>
<dbReference type="InterPro" id="IPR006600">
    <property type="entry name" value="HTH_CenpB_DNA-bd_dom"/>
</dbReference>
<dbReference type="OrthoDB" id="3942738at2759"/>
<proteinExistence type="predicted"/>
<gene>
    <name evidence="3" type="ORF">M421DRAFT_411755</name>
</gene>
<evidence type="ECO:0000259" key="2">
    <source>
        <dbReference type="Pfam" id="PF03221"/>
    </source>
</evidence>
<dbReference type="GeneID" id="54348080"/>
<keyword evidence="4" id="KW-1185">Reference proteome</keyword>
<feature type="domain" description="HTH CENPB-type" evidence="2">
    <location>
        <begin position="60"/>
        <end position="94"/>
    </location>
</feature>
<accession>A0A6A5R433</accession>
<organism evidence="3 4">
    <name type="scientific">Didymella exigua CBS 183.55</name>
    <dbReference type="NCBI Taxonomy" id="1150837"/>
    <lineage>
        <taxon>Eukaryota</taxon>
        <taxon>Fungi</taxon>
        <taxon>Dikarya</taxon>
        <taxon>Ascomycota</taxon>
        <taxon>Pezizomycotina</taxon>
        <taxon>Dothideomycetes</taxon>
        <taxon>Pleosporomycetidae</taxon>
        <taxon>Pleosporales</taxon>
        <taxon>Pleosporineae</taxon>
        <taxon>Didymellaceae</taxon>
        <taxon>Didymella</taxon>
    </lineage>
</organism>
<evidence type="ECO:0000313" key="3">
    <source>
        <dbReference type="EMBL" id="KAF1922393.1"/>
    </source>
</evidence>
<dbReference type="RefSeq" id="XP_033442646.1">
    <property type="nucleotide sequence ID" value="XM_033590414.1"/>
</dbReference>
<name>A0A6A5R433_9PLEO</name>
<keyword evidence="1" id="KW-0238">DNA-binding</keyword>
<dbReference type="EMBL" id="ML979029">
    <property type="protein sequence ID" value="KAF1922393.1"/>
    <property type="molecule type" value="Genomic_DNA"/>
</dbReference>
<sequence length="99" mass="11388">MLTVFNALKNARAASLDRQICYQEVADQTGFSRSTLSRNDQRVTVPRVEADLQQRKLSLQQELDLCDYIEELTERHLPPTRQIIKNFAAEITKDHVGET</sequence>
<dbReference type="Proteomes" id="UP000800082">
    <property type="component" value="Unassembled WGS sequence"/>
</dbReference>
<dbReference type="GO" id="GO:0003677">
    <property type="term" value="F:DNA binding"/>
    <property type="evidence" value="ECO:0007669"/>
    <property type="project" value="UniProtKB-KW"/>
</dbReference>
<evidence type="ECO:0000313" key="4">
    <source>
        <dbReference type="Proteomes" id="UP000800082"/>
    </source>
</evidence>
<evidence type="ECO:0000256" key="1">
    <source>
        <dbReference type="ARBA" id="ARBA00023125"/>
    </source>
</evidence>
<protein>
    <recommendedName>
        <fullName evidence="2">HTH CENPB-type domain-containing protein</fullName>
    </recommendedName>
</protein>